<gene>
    <name evidence="2" type="ORF">WN72_47260</name>
</gene>
<proteinExistence type="predicted"/>
<reference evidence="2 3" key="1">
    <citation type="submission" date="2018-06" db="EMBL/GenBank/DDBJ databases">
        <title>Comparative genomics of Bradyrhizobium nodulating Arachidis hypogaea.</title>
        <authorList>
            <person name="Li Y."/>
        </authorList>
    </citation>
    <scope>NUCLEOTIDE SEQUENCE [LARGE SCALE GENOMIC DNA]</scope>
    <source>
        <strain evidence="2 3">CCBAU 051107</strain>
    </source>
</reference>
<keyword evidence="1" id="KW-0732">Signal</keyword>
<evidence type="ECO:0000313" key="3">
    <source>
        <dbReference type="Proteomes" id="UP000594015"/>
    </source>
</evidence>
<dbReference type="KEGG" id="barh:WN72_47260"/>
<dbReference type="EMBL" id="CP030050">
    <property type="protein sequence ID" value="QOZ73977.1"/>
    <property type="molecule type" value="Genomic_DNA"/>
</dbReference>
<feature type="chain" id="PRO_5041924657" evidence="1">
    <location>
        <begin position="20"/>
        <end position="134"/>
    </location>
</feature>
<dbReference type="RefSeq" id="WP_092212379.1">
    <property type="nucleotide sequence ID" value="NZ_CP030050.1"/>
</dbReference>
<dbReference type="Proteomes" id="UP000594015">
    <property type="component" value="Chromosome"/>
</dbReference>
<sequence length="134" mass="14496">MKQTAFRNFAIATSTIAFAALFTVDWSEQRGISLSVERAQARRLYVSPYPYNHYIPNQTGLPWYAVRAYYAGGPWCGVGGTTGYGYGYGTSGGVFGAASYTCYDGWDSYAKLNGIGCTPGTLIKGADGIMYVCQ</sequence>
<name>A0AAE7NY47_9BRAD</name>
<evidence type="ECO:0000313" key="2">
    <source>
        <dbReference type="EMBL" id="QOZ73977.1"/>
    </source>
</evidence>
<evidence type="ECO:0000256" key="1">
    <source>
        <dbReference type="SAM" id="SignalP"/>
    </source>
</evidence>
<organism evidence="2 3">
    <name type="scientific">Bradyrhizobium arachidis</name>
    <dbReference type="NCBI Taxonomy" id="858423"/>
    <lineage>
        <taxon>Bacteria</taxon>
        <taxon>Pseudomonadati</taxon>
        <taxon>Pseudomonadota</taxon>
        <taxon>Alphaproteobacteria</taxon>
        <taxon>Hyphomicrobiales</taxon>
        <taxon>Nitrobacteraceae</taxon>
        <taxon>Bradyrhizobium</taxon>
    </lineage>
</organism>
<accession>A0AAE7NY47</accession>
<feature type="signal peptide" evidence="1">
    <location>
        <begin position="1"/>
        <end position="19"/>
    </location>
</feature>
<protein>
    <submittedName>
        <fullName evidence="2">Uncharacterized protein</fullName>
    </submittedName>
</protein>
<dbReference type="AlphaFoldDB" id="A0AAE7NY47"/>